<keyword evidence="1" id="KW-0479">Metal-binding</keyword>
<dbReference type="Proteomes" id="UP000789901">
    <property type="component" value="Unassembled WGS sequence"/>
</dbReference>
<feature type="domain" description="CCHC-type" evidence="3">
    <location>
        <begin position="49"/>
        <end position="62"/>
    </location>
</feature>
<feature type="compositionally biased region" description="Basic and acidic residues" evidence="2">
    <location>
        <begin position="237"/>
        <end position="247"/>
    </location>
</feature>
<dbReference type="InterPro" id="IPR001878">
    <property type="entry name" value="Znf_CCHC"/>
</dbReference>
<dbReference type="InterPro" id="IPR036875">
    <property type="entry name" value="Znf_CCHC_sf"/>
</dbReference>
<dbReference type="EMBL" id="CAJVQB010000414">
    <property type="protein sequence ID" value="CAG8487421.1"/>
    <property type="molecule type" value="Genomic_DNA"/>
</dbReference>
<evidence type="ECO:0000259" key="3">
    <source>
        <dbReference type="PROSITE" id="PS50158"/>
    </source>
</evidence>
<comment type="caution">
    <text evidence="4">The sequence shown here is derived from an EMBL/GenBank/DDBJ whole genome shotgun (WGS) entry which is preliminary data.</text>
</comment>
<keyword evidence="1" id="KW-0862">Zinc</keyword>
<keyword evidence="1" id="KW-0863">Zinc-finger</keyword>
<dbReference type="Pfam" id="PF00098">
    <property type="entry name" value="zf-CCHC"/>
    <property type="match status" value="1"/>
</dbReference>
<keyword evidence="5" id="KW-1185">Reference proteome</keyword>
<dbReference type="Gene3D" id="4.10.60.10">
    <property type="entry name" value="Zinc finger, CCHC-type"/>
    <property type="match status" value="1"/>
</dbReference>
<evidence type="ECO:0000313" key="4">
    <source>
        <dbReference type="EMBL" id="CAG8487421.1"/>
    </source>
</evidence>
<feature type="compositionally biased region" description="Basic and acidic residues" evidence="2">
    <location>
        <begin position="120"/>
        <end position="140"/>
    </location>
</feature>
<dbReference type="SMART" id="SM00343">
    <property type="entry name" value="ZnF_C2HC"/>
    <property type="match status" value="1"/>
</dbReference>
<dbReference type="PROSITE" id="PS50158">
    <property type="entry name" value="ZF_CCHC"/>
    <property type="match status" value="1"/>
</dbReference>
<accession>A0ABM8VZN7</accession>
<reference evidence="4 5" key="1">
    <citation type="submission" date="2021-06" db="EMBL/GenBank/DDBJ databases">
        <authorList>
            <person name="Kallberg Y."/>
            <person name="Tangrot J."/>
            <person name="Rosling A."/>
        </authorList>
    </citation>
    <scope>NUCLEOTIDE SEQUENCE [LARGE SCALE GENOMIC DNA]</scope>
    <source>
        <strain evidence="4 5">120-4 pot B 10/14</strain>
    </source>
</reference>
<evidence type="ECO:0000256" key="1">
    <source>
        <dbReference type="PROSITE-ProRule" id="PRU00047"/>
    </source>
</evidence>
<feature type="region of interest" description="Disordered" evidence="2">
    <location>
        <begin position="109"/>
        <end position="140"/>
    </location>
</feature>
<sequence length="273" mass="31244">MFLSGLHRKTPTFVAVSEPKNLEEAIVSACRKNEKGQDKRQEFRKDITCYNCGEASHIAQNCMSEKVPKKGSEDKDNVSNYVENIPCEVGEGWEEDEVYTVGENRYQPYAGNSKKVAQGRPDKAPGPGRDDKTEKGKDDPSLITKEKKWLLFLAELEYEDYRDKTLKENLTANANKEVDTPNLDTLYSVETPKWGKSTVGIEFSNDVSNLDNNLPCRAKMWLGSDEAWWDLDDDKNDYDQGWEKDQYPTETNQDEYANLEPTEAGMPEEEKEW</sequence>
<proteinExistence type="predicted"/>
<evidence type="ECO:0000313" key="5">
    <source>
        <dbReference type="Proteomes" id="UP000789901"/>
    </source>
</evidence>
<gene>
    <name evidence="4" type="ORF">GMARGA_LOCUS1549</name>
</gene>
<feature type="region of interest" description="Disordered" evidence="2">
    <location>
        <begin position="233"/>
        <end position="273"/>
    </location>
</feature>
<evidence type="ECO:0000256" key="2">
    <source>
        <dbReference type="SAM" id="MobiDB-lite"/>
    </source>
</evidence>
<organism evidence="4 5">
    <name type="scientific">Gigaspora margarita</name>
    <dbReference type="NCBI Taxonomy" id="4874"/>
    <lineage>
        <taxon>Eukaryota</taxon>
        <taxon>Fungi</taxon>
        <taxon>Fungi incertae sedis</taxon>
        <taxon>Mucoromycota</taxon>
        <taxon>Glomeromycotina</taxon>
        <taxon>Glomeromycetes</taxon>
        <taxon>Diversisporales</taxon>
        <taxon>Gigasporaceae</taxon>
        <taxon>Gigaspora</taxon>
    </lineage>
</organism>
<dbReference type="SUPFAM" id="SSF57756">
    <property type="entry name" value="Retrovirus zinc finger-like domains"/>
    <property type="match status" value="1"/>
</dbReference>
<protein>
    <submittedName>
        <fullName evidence="4">41985_t:CDS:1</fullName>
    </submittedName>
</protein>
<name>A0ABM8VZN7_GIGMA</name>